<evidence type="ECO:0000313" key="1">
    <source>
        <dbReference type="EMBL" id="GAH70723.1"/>
    </source>
</evidence>
<dbReference type="AlphaFoldDB" id="X1JLR8"/>
<sequence length="265" mass="30297">GTAFDYLMRFYANYLNSNAVSSKWVAEKSLEILNVIKDNNTVITTPNFRLRKVSNIDESPEGFIEGWKKVKYKYYSQAKITIKTAKKNYRSYLKTGKMSDKLIASTLDLATLDELVTAGYVPPLKQAKPDKNDMEDLHQLISIINPETIKADHTCVLNPNFGPEATKLMSAASDIVIDDILIDIKTVKDLKVDRKIFNQLLGYYTLYRIGGIQGMPSNNQINKLGVYFSRHGYLHTYRVEDLINESTYPDFIVWFKKRALEFGLP</sequence>
<feature type="non-terminal residue" evidence="1">
    <location>
        <position position="1"/>
    </location>
</feature>
<accession>X1JLR8</accession>
<organism evidence="1">
    <name type="scientific">marine sediment metagenome</name>
    <dbReference type="NCBI Taxonomy" id="412755"/>
    <lineage>
        <taxon>unclassified sequences</taxon>
        <taxon>metagenomes</taxon>
        <taxon>ecological metagenomes</taxon>
    </lineage>
</organism>
<evidence type="ECO:0008006" key="2">
    <source>
        <dbReference type="Google" id="ProtNLM"/>
    </source>
</evidence>
<protein>
    <recommendedName>
        <fullName evidence="2">PD-(D/E)XK endonuclease-like domain-containing protein</fullName>
    </recommendedName>
</protein>
<gene>
    <name evidence="1" type="ORF">S03H2_41530</name>
</gene>
<comment type="caution">
    <text evidence="1">The sequence shown here is derived from an EMBL/GenBank/DDBJ whole genome shotgun (WGS) entry which is preliminary data.</text>
</comment>
<proteinExistence type="predicted"/>
<dbReference type="EMBL" id="BARU01025803">
    <property type="protein sequence ID" value="GAH70723.1"/>
    <property type="molecule type" value="Genomic_DNA"/>
</dbReference>
<reference evidence="1" key="1">
    <citation type="journal article" date="2014" name="Front. Microbiol.">
        <title>High frequency of phylogenetically diverse reductive dehalogenase-homologous genes in deep subseafloor sedimentary metagenomes.</title>
        <authorList>
            <person name="Kawai M."/>
            <person name="Futagami T."/>
            <person name="Toyoda A."/>
            <person name="Takaki Y."/>
            <person name="Nishi S."/>
            <person name="Hori S."/>
            <person name="Arai W."/>
            <person name="Tsubouchi T."/>
            <person name="Morono Y."/>
            <person name="Uchiyama I."/>
            <person name="Ito T."/>
            <person name="Fujiyama A."/>
            <person name="Inagaki F."/>
            <person name="Takami H."/>
        </authorList>
    </citation>
    <scope>NUCLEOTIDE SEQUENCE</scope>
    <source>
        <strain evidence="1">Expedition CK06-06</strain>
    </source>
</reference>
<name>X1JLR8_9ZZZZ</name>